<evidence type="ECO:0000313" key="3">
    <source>
        <dbReference type="EMBL" id="QMF66226.1"/>
    </source>
</evidence>
<dbReference type="GO" id="GO:0006397">
    <property type="term" value="P:mRNA processing"/>
    <property type="evidence" value="ECO:0007669"/>
    <property type="project" value="InterPro"/>
</dbReference>
<gene>
    <name evidence="3" type="ORF">HVY77_03815</name>
</gene>
<dbReference type="InterPro" id="IPR000477">
    <property type="entry name" value="RT_dom"/>
</dbReference>
<dbReference type="Pfam" id="PF01348">
    <property type="entry name" value="Intron_maturas2"/>
    <property type="match status" value="1"/>
</dbReference>
<evidence type="ECO:0000256" key="1">
    <source>
        <dbReference type="ARBA" id="ARBA00034120"/>
    </source>
</evidence>
<dbReference type="Proteomes" id="UP000512322">
    <property type="component" value="Chromosome"/>
</dbReference>
<keyword evidence="3" id="KW-0548">Nucleotidyltransferase</keyword>
<sequence>MRNARTILGIIRKRGAEGKSLDQIYRMLFNPELYIAAYAKIGSNKGAMTKGVTDETVDGMSLKKIHDIISLLRNERYKFSPARRIYIKKKNGKMRPLGLPTWSDKLLQEVMRMILEAYYEPQFSQFSHGFRPQRGCHTALTVIAKTWTASTWFIEGDIKGCFNNIDHEILLHILREQIKDNRFIRLIEKLLYSGYMEEWKCHKTWSGTPQGGIISPLLSNIYLNKLDQYVEHVLLPKYNKGKSRARNREYEVQNGIEHYNRKRGRLDISRAARKKKQTLPSKDPFDPHYRRLRYVRYADDFLLGFSGPKSEAEEIKKEITLFLQNNLSLEVSQEKTLITHGRTDKARFLGYDIQVGQCDTFRNRKKRRSVNGDIRLLVPADVVREHSKRYFLKGRVRRRPELLEESDYTIVHNNFQTRFRGLANYYQLACDRSKKLSRLKGIMEHSLILTLANKHKTWVSRIYQKYGTRCMMTNGKSYKCLQIRIDRVNKAPLTATWGGISLARNKNYRNIVLVDEKDLLFYGRVERLKAILASECAICGSTQNIQVHHIRALKDLAKRGRTPTASQRRMAARRRKTLVVCHQCHVAIHQGKL</sequence>
<evidence type="ECO:0000313" key="4">
    <source>
        <dbReference type="Proteomes" id="UP000512322"/>
    </source>
</evidence>
<protein>
    <submittedName>
        <fullName evidence="3">Reverse transcriptase</fullName>
    </submittedName>
</protein>
<dbReference type="PROSITE" id="PS50878">
    <property type="entry name" value="RT_POL"/>
    <property type="match status" value="1"/>
</dbReference>
<name>A0A7H9S2D2_ECOLX</name>
<comment type="similarity">
    <text evidence="1">Belongs to the bacterial reverse transcriptase family.</text>
</comment>
<dbReference type="PANTHER" id="PTHR34047:SF8">
    <property type="entry name" value="PROTEIN YKFC"/>
    <property type="match status" value="1"/>
</dbReference>
<dbReference type="InterPro" id="IPR024937">
    <property type="entry name" value="Domain_X"/>
</dbReference>
<dbReference type="RefSeq" id="WP_289246316.1">
    <property type="nucleotide sequence ID" value="NZ_BLCD01000107.1"/>
</dbReference>
<reference evidence="3 4" key="1">
    <citation type="submission" date="2020-06" db="EMBL/GenBank/DDBJ databases">
        <title>REHAB project genomes.</title>
        <authorList>
            <person name="Shaw L.P."/>
        </authorList>
    </citation>
    <scope>NUCLEOTIDE SEQUENCE [LARGE SCALE GENOMIC DNA]</scope>
    <source>
        <strain evidence="3 4">RHB30-C10</strain>
    </source>
</reference>
<accession>A0A7H9S2D2</accession>
<dbReference type="AlphaFoldDB" id="A0A7H9S2D2"/>
<dbReference type="Pfam" id="PF00078">
    <property type="entry name" value="RVT_1"/>
    <property type="match status" value="1"/>
</dbReference>
<dbReference type="Pfam" id="PF21368">
    <property type="entry name" value="AI2M-like_HNH"/>
    <property type="match status" value="1"/>
</dbReference>
<organism evidence="3 4">
    <name type="scientific">Escherichia coli</name>
    <dbReference type="NCBI Taxonomy" id="562"/>
    <lineage>
        <taxon>Bacteria</taxon>
        <taxon>Pseudomonadati</taxon>
        <taxon>Pseudomonadota</taxon>
        <taxon>Gammaproteobacteria</taxon>
        <taxon>Enterobacterales</taxon>
        <taxon>Enterobacteriaceae</taxon>
        <taxon>Escherichia</taxon>
    </lineage>
</organism>
<evidence type="ECO:0000259" key="2">
    <source>
        <dbReference type="PROSITE" id="PS50878"/>
    </source>
</evidence>
<proteinExistence type="inferred from homology"/>
<keyword evidence="3" id="KW-0808">Transferase</keyword>
<dbReference type="CDD" id="cd01651">
    <property type="entry name" value="RT_G2_intron"/>
    <property type="match status" value="1"/>
</dbReference>
<dbReference type="PANTHER" id="PTHR34047">
    <property type="entry name" value="NUCLEAR INTRON MATURASE 1, MITOCHONDRIAL-RELATED"/>
    <property type="match status" value="1"/>
</dbReference>
<feature type="domain" description="Reverse transcriptase" evidence="2">
    <location>
        <begin position="68"/>
        <end position="353"/>
    </location>
</feature>
<dbReference type="InterPro" id="IPR043502">
    <property type="entry name" value="DNA/RNA_pol_sf"/>
</dbReference>
<dbReference type="InterPro" id="IPR051083">
    <property type="entry name" value="GrpII_Intron_Splice-Mob/Def"/>
</dbReference>
<dbReference type="InterPro" id="IPR049030">
    <property type="entry name" value="AI2M-like_HNH"/>
</dbReference>
<dbReference type="GO" id="GO:0003964">
    <property type="term" value="F:RNA-directed DNA polymerase activity"/>
    <property type="evidence" value="ECO:0007669"/>
    <property type="project" value="UniProtKB-KW"/>
</dbReference>
<keyword evidence="3" id="KW-0695">RNA-directed DNA polymerase</keyword>
<dbReference type="EMBL" id="CP057293">
    <property type="protein sequence ID" value="QMF66226.1"/>
    <property type="molecule type" value="Genomic_DNA"/>
</dbReference>
<dbReference type="SUPFAM" id="SSF56672">
    <property type="entry name" value="DNA/RNA polymerases"/>
    <property type="match status" value="1"/>
</dbReference>